<keyword evidence="9" id="KW-1185">Reference proteome</keyword>
<name>A0ABS2NY43_9BACI</name>
<dbReference type="SUPFAM" id="SSF88946">
    <property type="entry name" value="Sigma2 domain of RNA polymerase sigma factors"/>
    <property type="match status" value="1"/>
</dbReference>
<organism evidence="8 9">
    <name type="scientific">Sutcliffiella tianshenii</name>
    <dbReference type="NCBI Taxonomy" id="1463404"/>
    <lineage>
        <taxon>Bacteria</taxon>
        <taxon>Bacillati</taxon>
        <taxon>Bacillota</taxon>
        <taxon>Bacilli</taxon>
        <taxon>Bacillales</taxon>
        <taxon>Bacillaceae</taxon>
        <taxon>Sutcliffiella</taxon>
    </lineage>
</organism>
<evidence type="ECO:0000256" key="4">
    <source>
        <dbReference type="ARBA" id="ARBA00023125"/>
    </source>
</evidence>
<keyword evidence="5" id="KW-0804">Transcription</keyword>
<dbReference type="InterPro" id="IPR013249">
    <property type="entry name" value="RNA_pol_sigma70_r4_t2"/>
</dbReference>
<dbReference type="Gene3D" id="1.10.1740.10">
    <property type="match status" value="1"/>
</dbReference>
<evidence type="ECO:0000256" key="5">
    <source>
        <dbReference type="ARBA" id="ARBA00023163"/>
    </source>
</evidence>
<proteinExistence type="inferred from homology"/>
<dbReference type="SUPFAM" id="SSF88659">
    <property type="entry name" value="Sigma3 and sigma4 domains of RNA polymerase sigma factors"/>
    <property type="match status" value="1"/>
</dbReference>
<reference evidence="8 9" key="1">
    <citation type="submission" date="2021-01" db="EMBL/GenBank/DDBJ databases">
        <title>Genomic Encyclopedia of Type Strains, Phase IV (KMG-IV): sequencing the most valuable type-strain genomes for metagenomic binning, comparative biology and taxonomic classification.</title>
        <authorList>
            <person name="Goeker M."/>
        </authorList>
    </citation>
    <scope>NUCLEOTIDE SEQUENCE [LARGE SCALE GENOMIC DNA]</scope>
    <source>
        <strain evidence="8 9">DSM 25879</strain>
    </source>
</reference>
<dbReference type="InterPro" id="IPR013325">
    <property type="entry name" value="RNA_pol_sigma_r2"/>
</dbReference>
<keyword evidence="3" id="KW-0731">Sigma factor</keyword>
<dbReference type="CDD" id="cd06171">
    <property type="entry name" value="Sigma70_r4"/>
    <property type="match status" value="1"/>
</dbReference>
<evidence type="ECO:0000256" key="1">
    <source>
        <dbReference type="ARBA" id="ARBA00010641"/>
    </source>
</evidence>
<gene>
    <name evidence="8" type="ORF">JOC95_001182</name>
</gene>
<comment type="caution">
    <text evidence="8">The sequence shown here is derived from an EMBL/GenBank/DDBJ whole genome shotgun (WGS) entry which is preliminary data.</text>
</comment>
<accession>A0ABS2NY43</accession>
<evidence type="ECO:0000259" key="6">
    <source>
        <dbReference type="Pfam" id="PF04542"/>
    </source>
</evidence>
<evidence type="ECO:0000259" key="7">
    <source>
        <dbReference type="Pfam" id="PF08281"/>
    </source>
</evidence>
<dbReference type="InterPro" id="IPR014284">
    <property type="entry name" value="RNA_pol_sigma-70_dom"/>
</dbReference>
<evidence type="ECO:0000256" key="2">
    <source>
        <dbReference type="ARBA" id="ARBA00023015"/>
    </source>
</evidence>
<dbReference type="EMBL" id="JAFBED010000002">
    <property type="protein sequence ID" value="MBM7619333.1"/>
    <property type="molecule type" value="Genomic_DNA"/>
</dbReference>
<protein>
    <submittedName>
        <fullName evidence="8">RNA polymerase sigma-70 factor (ECF subfamily)</fullName>
    </submittedName>
</protein>
<dbReference type="Pfam" id="PF08281">
    <property type="entry name" value="Sigma70_r4_2"/>
    <property type="match status" value="1"/>
</dbReference>
<dbReference type="InterPro" id="IPR039425">
    <property type="entry name" value="RNA_pol_sigma-70-like"/>
</dbReference>
<evidence type="ECO:0000313" key="8">
    <source>
        <dbReference type="EMBL" id="MBM7619333.1"/>
    </source>
</evidence>
<dbReference type="RefSeq" id="WP_239582714.1">
    <property type="nucleotide sequence ID" value="NZ_JAFBED010000002.1"/>
</dbReference>
<feature type="domain" description="RNA polymerase sigma factor 70 region 4 type 2" evidence="7">
    <location>
        <begin position="120"/>
        <end position="170"/>
    </location>
</feature>
<dbReference type="InterPro" id="IPR013324">
    <property type="entry name" value="RNA_pol_sigma_r3/r4-like"/>
</dbReference>
<dbReference type="NCBIfam" id="TIGR02937">
    <property type="entry name" value="sigma70-ECF"/>
    <property type="match status" value="1"/>
</dbReference>
<dbReference type="Gene3D" id="1.10.10.10">
    <property type="entry name" value="Winged helix-like DNA-binding domain superfamily/Winged helix DNA-binding domain"/>
    <property type="match status" value="1"/>
</dbReference>
<evidence type="ECO:0000256" key="3">
    <source>
        <dbReference type="ARBA" id="ARBA00023082"/>
    </source>
</evidence>
<sequence length="179" mass="21107">MLKITEENVVQQIKLKNEDSVSFLVEKYGGLIHAIVRKYLAGNQQDIEECVADVLVAIWFHIESFNPDKNEFKQWVAAITKYRSIDYVRKMEKAKNQRTTWEFDENRVIVKDRSESVPDVRSMIKDLNETERVVMERYYLDGISSKEIANQFHSKESWVHNKLSRGRKRLKTILLKGEV</sequence>
<feature type="domain" description="RNA polymerase sigma-70 region 2" evidence="6">
    <location>
        <begin position="24"/>
        <end position="90"/>
    </location>
</feature>
<dbReference type="Proteomes" id="UP000737402">
    <property type="component" value="Unassembled WGS sequence"/>
</dbReference>
<keyword evidence="2" id="KW-0805">Transcription regulation</keyword>
<dbReference type="InterPro" id="IPR007627">
    <property type="entry name" value="RNA_pol_sigma70_r2"/>
</dbReference>
<dbReference type="Pfam" id="PF04542">
    <property type="entry name" value="Sigma70_r2"/>
    <property type="match status" value="1"/>
</dbReference>
<comment type="similarity">
    <text evidence="1">Belongs to the sigma-70 factor family. ECF subfamily.</text>
</comment>
<dbReference type="InterPro" id="IPR036388">
    <property type="entry name" value="WH-like_DNA-bd_sf"/>
</dbReference>
<keyword evidence="4" id="KW-0238">DNA-binding</keyword>
<dbReference type="PANTHER" id="PTHR43133">
    <property type="entry name" value="RNA POLYMERASE ECF-TYPE SIGMA FACTO"/>
    <property type="match status" value="1"/>
</dbReference>
<evidence type="ECO:0000313" key="9">
    <source>
        <dbReference type="Proteomes" id="UP000737402"/>
    </source>
</evidence>
<dbReference type="PANTHER" id="PTHR43133:SF8">
    <property type="entry name" value="RNA POLYMERASE SIGMA FACTOR HI_1459-RELATED"/>
    <property type="match status" value="1"/>
</dbReference>